<dbReference type="PANTHER" id="PTHR47197">
    <property type="entry name" value="PROTEIN NIRF"/>
    <property type="match status" value="1"/>
</dbReference>
<dbReference type="InterPro" id="IPR011044">
    <property type="entry name" value="Quino_amine_DH_bsu"/>
</dbReference>
<dbReference type="InterPro" id="IPR015943">
    <property type="entry name" value="WD40/YVTN_repeat-like_dom_sf"/>
</dbReference>
<comment type="caution">
    <text evidence="1">The sequence shown here is derived from an EMBL/GenBank/DDBJ whole genome shotgun (WGS) entry which is preliminary data.</text>
</comment>
<dbReference type="Gene3D" id="2.130.10.10">
    <property type="entry name" value="YVTN repeat-like/Quinoprotein amine dehydrogenase"/>
    <property type="match status" value="1"/>
</dbReference>
<accession>A0ABS1KUH5</accession>
<gene>
    <name evidence="1" type="ORF">JI741_14095</name>
</gene>
<evidence type="ECO:0000313" key="2">
    <source>
        <dbReference type="Proteomes" id="UP000613030"/>
    </source>
</evidence>
<sequence length="367" mass="39690">MNNRYPAAPAVTHTFKAFATLRRMAILVLLVVSLWACKDDEQAPKGKFEHGALVINEGAFGGGNGSITYYNTTTGMAEQNIYRNVIGKFAGDVTQSLTIHDDKAYIVLNGDNKIEIADANTFERLGTISDDAIVQPRYLEVVGNYAYLTVQGEYDANYNLVESSVLVIDLSTNKVIKKLETDKGVENIVHAGNYLFASNYYYGQSSTVTVIDPATNAFVKYVDVASGPSGMAVDVNGKLWVISQGDESSVLTRINPSTFEKETTIDLGLSADTDLAITPDKSSLIYYTSGRVYKIAITATTAPSTPFFTIADLGYEYALGVDPENGDIWVGDAPTFTADGKVFIYGADGKSKTTFTSGIGPTNFVFK</sequence>
<evidence type="ECO:0008006" key="3">
    <source>
        <dbReference type="Google" id="ProtNLM"/>
    </source>
</evidence>
<keyword evidence="2" id="KW-1185">Reference proteome</keyword>
<protein>
    <recommendedName>
        <fullName evidence="3">YncE family protein</fullName>
    </recommendedName>
</protein>
<organism evidence="1 2">
    <name type="scientific">Chryseolinea lacunae</name>
    <dbReference type="NCBI Taxonomy" id="2801331"/>
    <lineage>
        <taxon>Bacteria</taxon>
        <taxon>Pseudomonadati</taxon>
        <taxon>Bacteroidota</taxon>
        <taxon>Cytophagia</taxon>
        <taxon>Cytophagales</taxon>
        <taxon>Fulvivirgaceae</taxon>
        <taxon>Chryseolinea</taxon>
    </lineage>
</organism>
<dbReference type="InterPro" id="IPR031815">
    <property type="entry name" value="DUF5074"/>
</dbReference>
<evidence type="ECO:0000313" key="1">
    <source>
        <dbReference type="EMBL" id="MBL0742357.1"/>
    </source>
</evidence>
<dbReference type="RefSeq" id="WP_202010516.1">
    <property type="nucleotide sequence ID" value="NZ_JAERRB010000004.1"/>
</dbReference>
<dbReference type="EMBL" id="JAERRB010000004">
    <property type="protein sequence ID" value="MBL0742357.1"/>
    <property type="molecule type" value="Genomic_DNA"/>
</dbReference>
<dbReference type="SUPFAM" id="SSF50969">
    <property type="entry name" value="YVTN repeat-like/Quinoprotein amine dehydrogenase"/>
    <property type="match status" value="1"/>
</dbReference>
<dbReference type="Proteomes" id="UP000613030">
    <property type="component" value="Unassembled WGS sequence"/>
</dbReference>
<name>A0ABS1KUH5_9BACT</name>
<dbReference type="Pfam" id="PF16819">
    <property type="entry name" value="DUF5074"/>
    <property type="match status" value="1"/>
</dbReference>
<proteinExistence type="predicted"/>
<dbReference type="PANTHER" id="PTHR47197:SF3">
    <property type="entry name" value="DIHYDRO-HEME D1 DEHYDROGENASE"/>
    <property type="match status" value="1"/>
</dbReference>
<reference evidence="1 2" key="1">
    <citation type="submission" date="2021-01" db="EMBL/GenBank/DDBJ databases">
        <title>Chryseolinea sp. Jin1 Genome sequencing and assembly.</title>
        <authorList>
            <person name="Kim I."/>
        </authorList>
    </citation>
    <scope>NUCLEOTIDE SEQUENCE [LARGE SCALE GENOMIC DNA]</scope>
    <source>
        <strain evidence="1 2">Jin1</strain>
    </source>
</reference>
<dbReference type="InterPro" id="IPR051200">
    <property type="entry name" value="Host-pathogen_enzymatic-act"/>
</dbReference>